<dbReference type="InterPro" id="IPR008593">
    <property type="entry name" value="Dam_MeTrfase"/>
</dbReference>
<dbReference type="GO" id="GO:0009007">
    <property type="term" value="F:site-specific DNA-methyltransferase (adenine-specific) activity"/>
    <property type="evidence" value="ECO:0007669"/>
    <property type="project" value="InterPro"/>
</dbReference>
<protein>
    <submittedName>
        <fullName evidence="1">Putative Dam methylase</fullName>
    </submittedName>
</protein>
<name>A0A0A7KTI0_AERSS</name>
<dbReference type="GO" id="GO:0032259">
    <property type="term" value="P:methylation"/>
    <property type="evidence" value="ECO:0007669"/>
    <property type="project" value="UniProtKB-KW"/>
</dbReference>
<evidence type="ECO:0000313" key="1">
    <source>
        <dbReference type="EMBL" id="AIZ49559.1"/>
    </source>
</evidence>
<dbReference type="AlphaFoldDB" id="A0A0A7KTI0"/>
<sequence length="200" mass="22853">MAILIDSGTPASDKNFWATTWECFADAQALYGRNFECDVAAEPLTAKCSRYFTSHLLLERLLDYRTSDDVRAQMREAELTGTVCMGIDSLNLDWPEHWWCNPPFDLKPEFITQARQQQANGRPGMMLLPYEPLTTWWRRLLAEDVIIYEPDGRYQFYERDGVTRKNGANFGCAIIAFPTMKVGASPRIPFVRGIGTRRAA</sequence>
<dbReference type="Pfam" id="PF05869">
    <property type="entry name" value="Dam"/>
    <property type="match status" value="1"/>
</dbReference>
<dbReference type="GO" id="GO:0009307">
    <property type="term" value="P:DNA restriction-modification system"/>
    <property type="evidence" value="ECO:0007669"/>
    <property type="project" value="InterPro"/>
</dbReference>
<dbReference type="EMBL" id="KJ626178">
    <property type="protein sequence ID" value="AIZ49559.1"/>
    <property type="molecule type" value="Genomic_DNA"/>
</dbReference>
<keyword evidence="1" id="KW-0808">Transferase</keyword>
<keyword evidence="1" id="KW-0489">Methyltransferase</keyword>
<dbReference type="RefSeq" id="WP_005310181.1">
    <property type="nucleotide sequence ID" value="NZ_CP038102.1"/>
</dbReference>
<proteinExistence type="predicted"/>
<reference evidence="1" key="2">
    <citation type="journal article" date="2015" name="Vet. Microbiol.">
        <title>Variants of a genomic island in Aeromonas salmonicida subsp. salmonicida link isolates with their geographical origins.</title>
        <authorList>
            <person name="Emond-Rheault J.G."/>
            <person name="Vincent A.T."/>
            <person name="Trudel M.V."/>
            <person name="Brochu F."/>
            <person name="Boyle B."/>
            <person name="Tanaka K.H."/>
            <person name="Attere S.A."/>
            <person name="Jubinville E."/>
            <person name="Loch T.P."/>
            <person name="Winters A.D."/>
            <person name="Faisal M."/>
            <person name="Frenette M."/>
            <person name="Derome N."/>
            <person name="Charette S.J."/>
        </authorList>
    </citation>
    <scope>NUCLEOTIDE SEQUENCE</scope>
    <source>
        <strain evidence="1">01-B526</strain>
    </source>
</reference>
<organism evidence="1">
    <name type="scientific">Aeromonas salmonicida subsp. salmonicida</name>
    <dbReference type="NCBI Taxonomy" id="29491"/>
    <lineage>
        <taxon>Bacteria</taxon>
        <taxon>Pseudomonadati</taxon>
        <taxon>Pseudomonadota</taxon>
        <taxon>Gammaproteobacteria</taxon>
        <taxon>Aeromonadales</taxon>
        <taxon>Aeromonadaceae</taxon>
        <taxon>Aeromonas</taxon>
    </lineage>
</organism>
<dbReference type="GO" id="GO:0003677">
    <property type="term" value="F:DNA binding"/>
    <property type="evidence" value="ECO:0007669"/>
    <property type="project" value="InterPro"/>
</dbReference>
<reference evidence="1" key="1">
    <citation type="submission" date="2014-03" db="EMBL/GenBank/DDBJ databases">
        <authorList>
            <person name="Emond-Rheault J.-G."/>
            <person name="Trudel M.V."/>
            <person name="Vincent A.T."/>
            <person name="Brochu F."/>
            <person name="Boyle B."/>
            <person name="Tanaka K.H."/>
            <person name="Attere S.A."/>
            <person name="Jubinville E."/>
            <person name="Frenette M."/>
            <person name="Derome N."/>
            <person name="Charette S.J."/>
        </authorList>
    </citation>
    <scope>NUCLEOTIDE SEQUENCE</scope>
    <source>
        <strain evidence="1">01-B526</strain>
    </source>
</reference>
<accession>A0A0A7KTI0</accession>